<evidence type="ECO:0000313" key="3">
    <source>
        <dbReference type="EMBL" id="UYV60455.1"/>
    </source>
</evidence>
<feature type="domain" description="C2H2-type" evidence="2">
    <location>
        <begin position="21"/>
        <end position="48"/>
    </location>
</feature>
<keyword evidence="1" id="KW-0862">Zinc</keyword>
<dbReference type="InterPro" id="IPR013087">
    <property type="entry name" value="Znf_C2H2_type"/>
</dbReference>
<keyword evidence="1" id="KW-0479">Metal-binding</keyword>
<proteinExistence type="predicted"/>
<dbReference type="PROSITE" id="PS00028">
    <property type="entry name" value="ZINC_FINGER_C2H2_1"/>
    <property type="match status" value="2"/>
</dbReference>
<dbReference type="SUPFAM" id="SSF57667">
    <property type="entry name" value="beta-beta-alpha zinc fingers"/>
    <property type="match status" value="1"/>
</dbReference>
<dbReference type="PROSITE" id="PS50157">
    <property type="entry name" value="ZINC_FINGER_C2H2_2"/>
    <property type="match status" value="2"/>
</dbReference>
<evidence type="ECO:0000313" key="4">
    <source>
        <dbReference type="Proteomes" id="UP001235939"/>
    </source>
</evidence>
<dbReference type="Proteomes" id="UP001235939">
    <property type="component" value="Chromosome 01"/>
</dbReference>
<evidence type="ECO:0000259" key="2">
    <source>
        <dbReference type="PROSITE" id="PS50157"/>
    </source>
</evidence>
<dbReference type="SMART" id="SM00355">
    <property type="entry name" value="ZnF_C2H2"/>
    <property type="match status" value="2"/>
</dbReference>
<dbReference type="Gene3D" id="3.30.160.60">
    <property type="entry name" value="Classic Zinc Finger"/>
    <property type="match status" value="2"/>
</dbReference>
<keyword evidence="1" id="KW-0863">Zinc-finger</keyword>
<dbReference type="Pfam" id="PF05605">
    <property type="entry name" value="zf-Di19"/>
    <property type="match status" value="1"/>
</dbReference>
<keyword evidence="4" id="KW-1185">Reference proteome</keyword>
<name>A0ABY6JXU7_9ARAC</name>
<gene>
    <name evidence="3" type="ORF">LAZ67_1001191</name>
</gene>
<dbReference type="InterPro" id="IPR036236">
    <property type="entry name" value="Znf_C2H2_sf"/>
</dbReference>
<evidence type="ECO:0000256" key="1">
    <source>
        <dbReference type="PROSITE-ProRule" id="PRU00042"/>
    </source>
</evidence>
<dbReference type="EMBL" id="CP092863">
    <property type="protein sequence ID" value="UYV60455.1"/>
    <property type="molecule type" value="Genomic_DNA"/>
</dbReference>
<accession>A0ABY6JXU7</accession>
<protein>
    <recommendedName>
        <fullName evidence="2">C2H2-type domain-containing protein</fullName>
    </recommendedName>
</protein>
<organism evidence="3 4">
    <name type="scientific">Cordylochernes scorpioides</name>
    <dbReference type="NCBI Taxonomy" id="51811"/>
    <lineage>
        <taxon>Eukaryota</taxon>
        <taxon>Metazoa</taxon>
        <taxon>Ecdysozoa</taxon>
        <taxon>Arthropoda</taxon>
        <taxon>Chelicerata</taxon>
        <taxon>Arachnida</taxon>
        <taxon>Pseudoscorpiones</taxon>
        <taxon>Cheliferoidea</taxon>
        <taxon>Chernetidae</taxon>
        <taxon>Cordylochernes</taxon>
    </lineage>
</organism>
<feature type="domain" description="C2H2-type" evidence="2">
    <location>
        <begin position="50"/>
        <end position="73"/>
    </location>
</feature>
<sequence>MSAHSIRIISGFQLVCLGKSTQCPICNKSFFDIYTLRRHQERHREVRELHTCQLCGKGFTRAYALNNHIKMNHDFSAFDL</sequence>
<reference evidence="3 4" key="1">
    <citation type="submission" date="2022-01" db="EMBL/GenBank/DDBJ databases">
        <title>A chromosomal length assembly of Cordylochernes scorpioides.</title>
        <authorList>
            <person name="Zeh D."/>
            <person name="Zeh J."/>
        </authorList>
    </citation>
    <scope>NUCLEOTIDE SEQUENCE [LARGE SCALE GENOMIC DNA]</scope>
    <source>
        <strain evidence="3">IN4F17</strain>
        <tissue evidence="3">Whole Body</tissue>
    </source>
</reference>
<dbReference type="InterPro" id="IPR008598">
    <property type="entry name" value="Di19_Zn-bd"/>
</dbReference>